<dbReference type="AlphaFoldDB" id="A0A7G9WI37"/>
<dbReference type="Pfam" id="PF02872">
    <property type="entry name" value="5_nucleotid_C"/>
    <property type="match status" value="1"/>
</dbReference>
<dbReference type="SUPFAM" id="SSF55816">
    <property type="entry name" value="5'-nucleotidase (syn. UDP-sugar hydrolase), C-terminal domain"/>
    <property type="match status" value="1"/>
</dbReference>
<dbReference type="PANTHER" id="PTHR11575:SF24">
    <property type="entry name" value="5'-NUCLEOTIDASE"/>
    <property type="match status" value="1"/>
</dbReference>
<dbReference type="Proteomes" id="UP000516046">
    <property type="component" value="Chromosome"/>
</dbReference>
<dbReference type="InterPro" id="IPR008334">
    <property type="entry name" value="5'-Nucleotdase_C"/>
</dbReference>
<dbReference type="InterPro" id="IPR036907">
    <property type="entry name" value="5'-Nucleotdase_C_sf"/>
</dbReference>
<keyword evidence="2" id="KW-0378">Hydrolase</keyword>
<reference evidence="5 6" key="1">
    <citation type="submission" date="2020-08" db="EMBL/GenBank/DDBJ databases">
        <authorList>
            <person name="Ren C."/>
            <person name="Gu Y."/>
            <person name="Xu Y."/>
        </authorList>
    </citation>
    <scope>NUCLEOTIDE SEQUENCE [LARGE SCALE GENOMIC DNA]</scope>
    <source>
        <strain evidence="5 6">LBM18003</strain>
    </source>
</reference>
<gene>
    <name evidence="5" type="ORF">H6X83_01400</name>
</gene>
<keyword evidence="2" id="KW-0547">Nucleotide-binding</keyword>
<dbReference type="GO" id="GO:0009166">
    <property type="term" value="P:nucleotide catabolic process"/>
    <property type="evidence" value="ECO:0007669"/>
    <property type="project" value="InterPro"/>
</dbReference>
<dbReference type="EMBL" id="CP060696">
    <property type="protein sequence ID" value="QNO18349.1"/>
    <property type="molecule type" value="Genomic_DNA"/>
</dbReference>
<dbReference type="KEGG" id="caml:H6X83_01400"/>
<protein>
    <submittedName>
        <fullName evidence="5">Bifunctional metallophosphatase/5'-nucleotidase</fullName>
    </submittedName>
</protein>
<dbReference type="GO" id="GO:0046872">
    <property type="term" value="F:metal ion binding"/>
    <property type="evidence" value="ECO:0007669"/>
    <property type="project" value="InterPro"/>
</dbReference>
<evidence type="ECO:0000313" key="5">
    <source>
        <dbReference type="EMBL" id="QNO18349.1"/>
    </source>
</evidence>
<evidence type="ECO:0000256" key="2">
    <source>
        <dbReference type="RuleBase" id="RU362119"/>
    </source>
</evidence>
<keyword evidence="1 2" id="KW-0732">Signal</keyword>
<dbReference type="InterPro" id="IPR006146">
    <property type="entry name" value="5'-Nucleotdase_CS"/>
</dbReference>
<feature type="domain" description="5'-Nucleotidase C-terminal" evidence="4">
    <location>
        <begin position="340"/>
        <end position="531"/>
    </location>
</feature>
<dbReference type="PANTHER" id="PTHR11575">
    <property type="entry name" value="5'-NUCLEOTIDASE-RELATED"/>
    <property type="match status" value="1"/>
</dbReference>
<dbReference type="GO" id="GO:0016788">
    <property type="term" value="F:hydrolase activity, acting on ester bonds"/>
    <property type="evidence" value="ECO:0007669"/>
    <property type="project" value="InterPro"/>
</dbReference>
<dbReference type="GO" id="GO:0000166">
    <property type="term" value="F:nucleotide binding"/>
    <property type="evidence" value="ECO:0007669"/>
    <property type="project" value="UniProtKB-KW"/>
</dbReference>
<dbReference type="PROSITE" id="PS00786">
    <property type="entry name" value="5_NUCLEOTIDASE_2"/>
    <property type="match status" value="1"/>
</dbReference>
<dbReference type="InterPro" id="IPR004843">
    <property type="entry name" value="Calcineurin-like_PHP"/>
</dbReference>
<dbReference type="Pfam" id="PF00149">
    <property type="entry name" value="Metallophos"/>
    <property type="match status" value="1"/>
</dbReference>
<feature type="domain" description="Calcineurin-like phosphoesterase" evidence="3">
    <location>
        <begin position="41"/>
        <end position="261"/>
    </location>
</feature>
<evidence type="ECO:0000256" key="1">
    <source>
        <dbReference type="ARBA" id="ARBA00022729"/>
    </source>
</evidence>
<dbReference type="RefSeq" id="WP_212507412.1">
    <property type="nucleotide sequence ID" value="NZ_CP060696.1"/>
</dbReference>
<dbReference type="Gene3D" id="3.60.21.10">
    <property type="match status" value="1"/>
</dbReference>
<organism evidence="5 6">
    <name type="scientific">Caproicibacterium amylolyticum</name>
    <dbReference type="NCBI Taxonomy" id="2766537"/>
    <lineage>
        <taxon>Bacteria</taxon>
        <taxon>Bacillati</taxon>
        <taxon>Bacillota</taxon>
        <taxon>Clostridia</taxon>
        <taxon>Eubacteriales</taxon>
        <taxon>Oscillospiraceae</taxon>
        <taxon>Caproicibacterium</taxon>
    </lineage>
</organism>
<name>A0A7G9WI37_9FIRM</name>
<evidence type="ECO:0000259" key="4">
    <source>
        <dbReference type="Pfam" id="PF02872"/>
    </source>
</evidence>
<sequence>MKKAGIRIGRKTLAALLSCAMVFATVPLTAVSVMADDSTVTIYHTNDIHGKLNSTYAKDGTLSQIGMDVLATAKKNTPNSLLVDSGDVSQGQLITAQSKGSFAFTLMNAAGYDLMCLGNHEFDYGLDTLLSNVKSAKFPMLAANADRNGSPLLKNVQSGIGSYDNNGASIIKTVAGKRIGFFGITTAETAFKTNPNNLGGVTFENEVKASQKQADALKASGADLVVGIMHVGIDASSNPTSTQIAKDTTGIDIILDGHSHSVDNEQVKNKDGSKTVYIDQTGTAAAKVGVLKVSFSSGVPAITSENVAPADFGKQFPADTSVTAVYDAQDQTLDTLRKTVVGKSENALYGGTYEGKSVCRADKTNLGSLIADAMVEKSASLVKGRSEYASLPIVSLENGGGVRTTLPAGNITVADVNTVLPFGNTLSVKEVTPAVLYKALEVGVSGVYKDGQLSAVGGFPQVGGMRFEFDVFKPAFDAKAKTEGSRVTKIVLLNKDGTDDKVLNRTDNTTKLLFASNDYLIAGGDNFTMLSGLKAVAESDGLDTIVQNYITEQTANGKGSFRYDSKDRCQILYSGMPASAYTGSFTVKQNDKAKASAKVLVSVDGGKKTMLKTTADGVLTIEKLKAGGHAVEVFDEKGTKIMDEFTNNLLGLNAAANDKPFVCDTTSGVSTKVGKTYFALVTIQKGAKVSYTSGSGSVLATLAKAPQTNSNGTVSYLFGYKALKKGEAGLYVTVNGTAYKMYRSVAA</sequence>
<comment type="similarity">
    <text evidence="2">Belongs to the 5'-nucleotidase family.</text>
</comment>
<proteinExistence type="inferred from homology"/>
<feature type="chain" id="PRO_5029036834" evidence="2">
    <location>
        <begin position="36"/>
        <end position="747"/>
    </location>
</feature>
<dbReference type="Gene3D" id="3.90.780.10">
    <property type="entry name" value="5'-Nucleotidase, C-terminal domain"/>
    <property type="match status" value="1"/>
</dbReference>
<dbReference type="SUPFAM" id="SSF56300">
    <property type="entry name" value="Metallo-dependent phosphatases"/>
    <property type="match status" value="1"/>
</dbReference>
<feature type="signal peptide" evidence="2">
    <location>
        <begin position="1"/>
        <end position="35"/>
    </location>
</feature>
<evidence type="ECO:0000313" key="6">
    <source>
        <dbReference type="Proteomes" id="UP000516046"/>
    </source>
</evidence>
<dbReference type="InterPro" id="IPR029052">
    <property type="entry name" value="Metallo-depent_PP-like"/>
</dbReference>
<accession>A0A7G9WI37</accession>
<dbReference type="PRINTS" id="PR01607">
    <property type="entry name" value="APYRASEFAMLY"/>
</dbReference>
<keyword evidence="6" id="KW-1185">Reference proteome</keyword>
<dbReference type="InterPro" id="IPR006179">
    <property type="entry name" value="5_nucleotidase/apyrase"/>
</dbReference>
<evidence type="ECO:0000259" key="3">
    <source>
        <dbReference type="Pfam" id="PF00149"/>
    </source>
</evidence>